<evidence type="ECO:0000313" key="3">
    <source>
        <dbReference type="EMBL" id="GLJ67865.1"/>
    </source>
</evidence>
<evidence type="ECO:0000313" key="4">
    <source>
        <dbReference type="Proteomes" id="UP001142292"/>
    </source>
</evidence>
<organism evidence="3 4">
    <name type="scientific">Nocardioides luteus</name>
    <dbReference type="NCBI Taxonomy" id="1844"/>
    <lineage>
        <taxon>Bacteria</taxon>
        <taxon>Bacillati</taxon>
        <taxon>Actinomycetota</taxon>
        <taxon>Actinomycetes</taxon>
        <taxon>Propionibacteriales</taxon>
        <taxon>Nocardioidaceae</taxon>
        <taxon>Nocardioides</taxon>
    </lineage>
</organism>
<keyword evidence="1" id="KW-0472">Membrane</keyword>
<feature type="transmembrane region" description="Helical" evidence="1">
    <location>
        <begin position="204"/>
        <end position="221"/>
    </location>
</feature>
<keyword evidence="1" id="KW-1133">Transmembrane helix</keyword>
<keyword evidence="1" id="KW-0812">Transmembrane</keyword>
<comment type="caution">
    <text evidence="3">The sequence shown here is derived from an EMBL/GenBank/DDBJ whole genome shotgun (WGS) entry which is preliminary data.</text>
</comment>
<dbReference type="InterPro" id="IPR003675">
    <property type="entry name" value="Rce1/LyrA-like_dom"/>
</dbReference>
<feature type="transmembrane region" description="Helical" evidence="1">
    <location>
        <begin position="79"/>
        <end position="101"/>
    </location>
</feature>
<feature type="transmembrane region" description="Helical" evidence="1">
    <location>
        <begin position="48"/>
        <end position="67"/>
    </location>
</feature>
<sequence>MTTTAQSALTPASTRRVALTLTVWLVASLVAAVALLAIQPMTSLDMEAFSLVMLAPAIGAAAAWPLIRGRGPWTLPTVASPALTVSLLLALAVVAAYFAVISVARGSAPSAPGHVGGVPIVVFLLLQTLGALTEEIGFRGVLLHGLQRWLSRPTAAVLTGVLFGLWHVQYYALPPLQLAAFVVGTVALTLTMAYVMVGSFWQRMASCTLIHLGANLALAFVGDDEIAMTTFAGAIVVGAMVAALLTFARRVRGNAD</sequence>
<evidence type="ECO:0000259" key="2">
    <source>
        <dbReference type="Pfam" id="PF02517"/>
    </source>
</evidence>
<keyword evidence="4" id="KW-1185">Reference proteome</keyword>
<feature type="transmembrane region" description="Helical" evidence="1">
    <location>
        <begin position="21"/>
        <end position="42"/>
    </location>
</feature>
<protein>
    <recommendedName>
        <fullName evidence="2">CAAX prenyl protease 2/Lysostaphin resistance protein A-like domain-containing protein</fullName>
    </recommendedName>
</protein>
<gene>
    <name evidence="3" type="ORF">GCM10017579_19010</name>
</gene>
<reference evidence="3" key="2">
    <citation type="submission" date="2023-01" db="EMBL/GenBank/DDBJ databases">
        <authorList>
            <person name="Sun Q."/>
            <person name="Evtushenko L."/>
        </authorList>
    </citation>
    <scope>NUCLEOTIDE SEQUENCE</scope>
    <source>
        <strain evidence="3">VKM Ac-1246</strain>
    </source>
</reference>
<dbReference type="Proteomes" id="UP001142292">
    <property type="component" value="Unassembled WGS sequence"/>
</dbReference>
<proteinExistence type="predicted"/>
<dbReference type="RefSeq" id="WP_189118024.1">
    <property type="nucleotide sequence ID" value="NZ_BMRK01000005.1"/>
</dbReference>
<feature type="transmembrane region" description="Helical" evidence="1">
    <location>
        <begin position="154"/>
        <end position="172"/>
    </location>
</feature>
<name>A0ABQ5SV11_9ACTN</name>
<reference evidence="3" key="1">
    <citation type="journal article" date="2014" name="Int. J. Syst. Evol. Microbiol.">
        <title>Complete genome of a new Firmicutes species belonging to the dominant human colonic microbiota ('Ruminococcus bicirculans') reveals two chromosomes and a selective capacity to utilize plant glucans.</title>
        <authorList>
            <consortium name="NISC Comparative Sequencing Program"/>
            <person name="Wegmann U."/>
            <person name="Louis P."/>
            <person name="Goesmann A."/>
            <person name="Henrissat B."/>
            <person name="Duncan S.H."/>
            <person name="Flint H.J."/>
        </authorList>
    </citation>
    <scope>NUCLEOTIDE SEQUENCE</scope>
    <source>
        <strain evidence="3">VKM Ac-1246</strain>
    </source>
</reference>
<dbReference type="Pfam" id="PF02517">
    <property type="entry name" value="Rce1-like"/>
    <property type="match status" value="1"/>
</dbReference>
<feature type="domain" description="CAAX prenyl protease 2/Lysostaphin resistance protein A-like" evidence="2">
    <location>
        <begin position="119"/>
        <end position="216"/>
    </location>
</feature>
<feature type="transmembrane region" description="Helical" evidence="1">
    <location>
        <begin position="227"/>
        <end position="248"/>
    </location>
</feature>
<dbReference type="EMBL" id="BSEL01000004">
    <property type="protein sequence ID" value="GLJ67865.1"/>
    <property type="molecule type" value="Genomic_DNA"/>
</dbReference>
<accession>A0ABQ5SV11</accession>
<feature type="transmembrane region" description="Helical" evidence="1">
    <location>
        <begin position="178"/>
        <end position="197"/>
    </location>
</feature>
<feature type="transmembrane region" description="Helical" evidence="1">
    <location>
        <begin position="113"/>
        <end position="133"/>
    </location>
</feature>
<evidence type="ECO:0000256" key="1">
    <source>
        <dbReference type="SAM" id="Phobius"/>
    </source>
</evidence>